<sequence length="71" mass="7834">MVNDTVKDGSSRIPRHHREVLGVLMAFSDDALDLTSLCMLFSGHLPTLSRVLNNAEDVMARVLVNPHPHVS</sequence>
<evidence type="ECO:0000313" key="1">
    <source>
        <dbReference type="EMBL" id="OWZ02110.1"/>
    </source>
</evidence>
<organism evidence="1 2">
    <name type="scientific">Phytophthora megakarya</name>
    <dbReference type="NCBI Taxonomy" id="4795"/>
    <lineage>
        <taxon>Eukaryota</taxon>
        <taxon>Sar</taxon>
        <taxon>Stramenopiles</taxon>
        <taxon>Oomycota</taxon>
        <taxon>Peronosporomycetes</taxon>
        <taxon>Peronosporales</taxon>
        <taxon>Peronosporaceae</taxon>
        <taxon>Phytophthora</taxon>
    </lineage>
</organism>
<evidence type="ECO:0000313" key="2">
    <source>
        <dbReference type="Proteomes" id="UP000198211"/>
    </source>
</evidence>
<reference evidence="2" key="1">
    <citation type="submission" date="2017-03" db="EMBL/GenBank/DDBJ databases">
        <title>Phytopthora megakarya and P. palmivora, two closely related causual agents of cacao black pod achieved similar genome size and gene model numbers by different mechanisms.</title>
        <authorList>
            <person name="Ali S."/>
            <person name="Shao J."/>
            <person name="Larry D.J."/>
            <person name="Kronmiller B."/>
            <person name="Shen D."/>
            <person name="Strem M.D."/>
            <person name="Melnick R.L."/>
            <person name="Guiltinan M.J."/>
            <person name="Tyler B.M."/>
            <person name="Meinhardt L.W."/>
            <person name="Bailey B.A."/>
        </authorList>
    </citation>
    <scope>NUCLEOTIDE SEQUENCE [LARGE SCALE GENOMIC DNA]</scope>
    <source>
        <strain evidence="2">zdho120</strain>
    </source>
</reference>
<dbReference type="Proteomes" id="UP000198211">
    <property type="component" value="Unassembled WGS sequence"/>
</dbReference>
<gene>
    <name evidence="1" type="ORF">PHMEG_00026386</name>
</gene>
<proteinExistence type="predicted"/>
<dbReference type="AlphaFoldDB" id="A0A225VC98"/>
<protein>
    <submittedName>
        <fullName evidence="1">Uncharacterized protein</fullName>
    </submittedName>
</protein>
<keyword evidence="2" id="KW-1185">Reference proteome</keyword>
<comment type="caution">
    <text evidence="1">The sequence shown here is derived from an EMBL/GenBank/DDBJ whole genome shotgun (WGS) entry which is preliminary data.</text>
</comment>
<dbReference type="EMBL" id="NBNE01006388">
    <property type="protein sequence ID" value="OWZ02110.1"/>
    <property type="molecule type" value="Genomic_DNA"/>
</dbReference>
<accession>A0A225VC98</accession>
<name>A0A225VC98_9STRA</name>